<dbReference type="PROSITE" id="PS50112">
    <property type="entry name" value="PAS"/>
    <property type="match status" value="1"/>
</dbReference>
<dbReference type="InterPro" id="IPR036890">
    <property type="entry name" value="HATPase_C_sf"/>
</dbReference>
<dbReference type="EC" id="2.7.13.3" evidence="3"/>
<dbReference type="Gene3D" id="6.10.340.10">
    <property type="match status" value="1"/>
</dbReference>
<protein>
    <recommendedName>
        <fullName evidence="3">histidine kinase</fullName>
        <ecNumber evidence="3">2.7.13.3</ecNumber>
    </recommendedName>
</protein>
<dbReference type="SMART" id="SM00388">
    <property type="entry name" value="HisKA"/>
    <property type="match status" value="1"/>
</dbReference>
<evidence type="ECO:0000259" key="16">
    <source>
        <dbReference type="PROSITE" id="PS50112"/>
    </source>
</evidence>
<dbReference type="InterPro" id="IPR003660">
    <property type="entry name" value="HAMP_dom"/>
</dbReference>
<dbReference type="RefSeq" id="WP_074200516.1">
    <property type="nucleotide sequence ID" value="NZ_FSRE01000001.1"/>
</dbReference>
<keyword evidence="5" id="KW-0597">Phosphoprotein</keyword>
<sequence>MAKIAGSLFNLLRQYGAITAVSVLTLVALVMLSQSLQQAATFAESYMLLLMIAIGGLVVLLTLLMRTVIKLWRSVRNHRPGSRITLRLAGMITTLVGVPILIIYLFALQFILQGIDAWFDVKTETALKNATEVVQLTFDSRSRNLLKLAREGGTLFQNDLDTSPAVALEKLRALLDAEEVSLYSPDRQLIAFSSASTDVNILPQPIPDNLFRQVRNGQPYAALEAREKPAPGQFFRIVLPVERSSDKALLQAIVPVPDQLVKPAETTERAYKEYLQRAFLREPLKTALTLLLSLVVLMALLSALLFSIQLVQNFTRPIRALTLGTRQVAAGRLKPLRDEMPDNELGELLRSFNNMVEQIKRARRTARISHQQSELQKSYLQTIISTLSSGVLTLDASGRLRLYNVQAEELLGVQLNRLVGTRPGHRLDQLQHAGFAELWHHLEPLLDKAAGPWQVQMTYADGPHTRILLIHGAPLGEQPRGGHVLVIDDITDLIQAQRNAAWHEVARRLAHEIKNPLTPIQLSAERLAFKLARHLPESERSLLEKLTQTIVEQVQTMQALVDAFTDYARAPRPEKQPVDVNALLDSMAQLYQRPGLSLTLDADPHCNNLHADPNRLRQLLHNLIKNAIEVQENQDTATVTLSTRCDDAEVVISVCDRGPGLPPDAAGWIFQPYATGKPQGTGLGLAIVKKIVEEHNGTIELASGPNGTCFHIQLPGQTHT</sequence>
<dbReference type="GO" id="GO:0030295">
    <property type="term" value="F:protein kinase activator activity"/>
    <property type="evidence" value="ECO:0007669"/>
    <property type="project" value="TreeGrafter"/>
</dbReference>
<dbReference type="PROSITE" id="PS50885">
    <property type="entry name" value="HAMP"/>
    <property type="match status" value="1"/>
</dbReference>
<dbReference type="InterPro" id="IPR005467">
    <property type="entry name" value="His_kinase_dom"/>
</dbReference>
<keyword evidence="13 14" id="KW-0472">Membrane</keyword>
<keyword evidence="8" id="KW-0547">Nucleotide-binding</keyword>
<keyword evidence="9 18" id="KW-0418">Kinase</keyword>
<evidence type="ECO:0000313" key="19">
    <source>
        <dbReference type="Proteomes" id="UP000198461"/>
    </source>
</evidence>
<evidence type="ECO:0000259" key="17">
    <source>
        <dbReference type="PROSITE" id="PS50885"/>
    </source>
</evidence>
<evidence type="ECO:0000256" key="9">
    <source>
        <dbReference type="ARBA" id="ARBA00022777"/>
    </source>
</evidence>
<dbReference type="InterPro" id="IPR045671">
    <property type="entry name" value="NtrY-like_N"/>
</dbReference>
<evidence type="ECO:0000256" key="6">
    <source>
        <dbReference type="ARBA" id="ARBA00022679"/>
    </source>
</evidence>
<dbReference type="SUPFAM" id="SSF55785">
    <property type="entry name" value="PYP-like sensor domain (PAS domain)"/>
    <property type="match status" value="1"/>
</dbReference>
<evidence type="ECO:0000256" key="1">
    <source>
        <dbReference type="ARBA" id="ARBA00000085"/>
    </source>
</evidence>
<dbReference type="CDD" id="cd00082">
    <property type="entry name" value="HisKA"/>
    <property type="match status" value="1"/>
</dbReference>
<dbReference type="PROSITE" id="PS50109">
    <property type="entry name" value="HIS_KIN"/>
    <property type="match status" value="1"/>
</dbReference>
<keyword evidence="10" id="KW-0067">ATP-binding</keyword>
<dbReference type="InterPro" id="IPR004358">
    <property type="entry name" value="Sig_transdc_His_kin-like_C"/>
</dbReference>
<dbReference type="SUPFAM" id="SSF158472">
    <property type="entry name" value="HAMP domain-like"/>
    <property type="match status" value="1"/>
</dbReference>
<feature type="transmembrane region" description="Helical" evidence="14">
    <location>
        <begin position="86"/>
        <end position="112"/>
    </location>
</feature>
<keyword evidence="4" id="KW-1003">Cell membrane</keyword>
<dbReference type="InterPro" id="IPR017232">
    <property type="entry name" value="NtrY"/>
</dbReference>
<dbReference type="Pfam" id="PF02518">
    <property type="entry name" value="HATPase_c"/>
    <property type="match status" value="1"/>
</dbReference>
<evidence type="ECO:0000259" key="15">
    <source>
        <dbReference type="PROSITE" id="PS50109"/>
    </source>
</evidence>
<keyword evidence="7 14" id="KW-0812">Transmembrane</keyword>
<dbReference type="CDD" id="cd06225">
    <property type="entry name" value="HAMP"/>
    <property type="match status" value="1"/>
</dbReference>
<evidence type="ECO:0000256" key="8">
    <source>
        <dbReference type="ARBA" id="ARBA00022741"/>
    </source>
</evidence>
<dbReference type="GO" id="GO:0005886">
    <property type="term" value="C:plasma membrane"/>
    <property type="evidence" value="ECO:0007669"/>
    <property type="project" value="UniProtKB-SubCell"/>
</dbReference>
<dbReference type="SMART" id="SM00304">
    <property type="entry name" value="HAMP"/>
    <property type="match status" value="1"/>
</dbReference>
<dbReference type="SUPFAM" id="SSF55874">
    <property type="entry name" value="ATPase domain of HSP90 chaperone/DNA topoisomerase II/histidine kinase"/>
    <property type="match status" value="1"/>
</dbReference>
<dbReference type="Pfam" id="PF00672">
    <property type="entry name" value="HAMP"/>
    <property type="match status" value="1"/>
</dbReference>
<dbReference type="Proteomes" id="UP000198461">
    <property type="component" value="Unassembled WGS sequence"/>
</dbReference>
<keyword evidence="6" id="KW-0808">Transferase</keyword>
<keyword evidence="12" id="KW-0902">Two-component regulatory system</keyword>
<dbReference type="InterPro" id="IPR003661">
    <property type="entry name" value="HisK_dim/P_dom"/>
</dbReference>
<feature type="domain" description="Histidine kinase" evidence="15">
    <location>
        <begin position="508"/>
        <end position="718"/>
    </location>
</feature>
<dbReference type="Pfam" id="PF19312">
    <property type="entry name" value="NtrY_N"/>
    <property type="match status" value="1"/>
</dbReference>
<comment type="subcellular location">
    <subcellularLocation>
        <location evidence="2">Cell membrane</location>
        <topology evidence="2">Multi-pass membrane protein</topology>
    </subcellularLocation>
</comment>
<dbReference type="CDD" id="cd00075">
    <property type="entry name" value="HATPase"/>
    <property type="match status" value="1"/>
</dbReference>
<evidence type="ECO:0000256" key="11">
    <source>
        <dbReference type="ARBA" id="ARBA00022989"/>
    </source>
</evidence>
<feature type="transmembrane region" description="Helical" evidence="14">
    <location>
        <begin position="287"/>
        <end position="311"/>
    </location>
</feature>
<evidence type="ECO:0000313" key="18">
    <source>
        <dbReference type="EMBL" id="SIN70612.1"/>
    </source>
</evidence>
<dbReference type="GO" id="GO:0000156">
    <property type="term" value="F:phosphorelay response regulator activity"/>
    <property type="evidence" value="ECO:0007669"/>
    <property type="project" value="TreeGrafter"/>
</dbReference>
<comment type="catalytic activity">
    <reaction evidence="1">
        <text>ATP + protein L-histidine = ADP + protein N-phospho-L-histidine.</text>
        <dbReference type="EC" id="2.7.13.3"/>
    </reaction>
</comment>
<dbReference type="EMBL" id="FSRE01000001">
    <property type="protein sequence ID" value="SIN70612.1"/>
    <property type="molecule type" value="Genomic_DNA"/>
</dbReference>
<dbReference type="PIRSF" id="PIRSF037532">
    <property type="entry name" value="STHK_NtrY"/>
    <property type="match status" value="1"/>
</dbReference>
<dbReference type="PANTHER" id="PTHR42878">
    <property type="entry name" value="TWO-COMPONENT HISTIDINE KINASE"/>
    <property type="match status" value="1"/>
</dbReference>
<keyword evidence="11 14" id="KW-1133">Transmembrane helix</keyword>
<dbReference type="InterPro" id="IPR050351">
    <property type="entry name" value="BphY/WalK/GraS-like"/>
</dbReference>
<evidence type="ECO:0000256" key="4">
    <source>
        <dbReference type="ARBA" id="ARBA00022475"/>
    </source>
</evidence>
<feature type="domain" description="PAS" evidence="16">
    <location>
        <begin position="376"/>
        <end position="420"/>
    </location>
</feature>
<dbReference type="AlphaFoldDB" id="A0A1N6DIK7"/>
<accession>A0A1N6DIK7</accession>
<evidence type="ECO:0000256" key="10">
    <source>
        <dbReference type="ARBA" id="ARBA00022840"/>
    </source>
</evidence>
<dbReference type="GO" id="GO:0000155">
    <property type="term" value="F:phosphorelay sensor kinase activity"/>
    <property type="evidence" value="ECO:0007669"/>
    <property type="project" value="InterPro"/>
</dbReference>
<feature type="transmembrane region" description="Helical" evidence="14">
    <location>
        <begin position="45"/>
        <end position="65"/>
    </location>
</feature>
<feature type="domain" description="HAMP" evidence="17">
    <location>
        <begin position="312"/>
        <end position="364"/>
    </location>
</feature>
<name>A0A1N6DIK7_9GAMM</name>
<dbReference type="SUPFAM" id="SSF47384">
    <property type="entry name" value="Homodimeric domain of signal transducing histidine kinase"/>
    <property type="match status" value="1"/>
</dbReference>
<evidence type="ECO:0000256" key="14">
    <source>
        <dbReference type="SAM" id="Phobius"/>
    </source>
</evidence>
<dbReference type="STRING" id="364032.SAMN05443662_0176"/>
<dbReference type="InterPro" id="IPR003594">
    <property type="entry name" value="HATPase_dom"/>
</dbReference>
<dbReference type="GO" id="GO:0007234">
    <property type="term" value="P:osmosensory signaling via phosphorelay pathway"/>
    <property type="evidence" value="ECO:0007669"/>
    <property type="project" value="TreeGrafter"/>
</dbReference>
<dbReference type="GO" id="GO:0005524">
    <property type="term" value="F:ATP binding"/>
    <property type="evidence" value="ECO:0007669"/>
    <property type="project" value="UniProtKB-KW"/>
</dbReference>
<dbReference type="Pfam" id="PF00512">
    <property type="entry name" value="HisKA"/>
    <property type="match status" value="1"/>
</dbReference>
<dbReference type="Gene3D" id="1.10.287.130">
    <property type="match status" value="1"/>
</dbReference>
<proteinExistence type="predicted"/>
<evidence type="ECO:0000256" key="12">
    <source>
        <dbReference type="ARBA" id="ARBA00023012"/>
    </source>
</evidence>
<dbReference type="PRINTS" id="PR00344">
    <property type="entry name" value="BCTRLSENSOR"/>
</dbReference>
<evidence type="ECO:0000256" key="7">
    <source>
        <dbReference type="ARBA" id="ARBA00022692"/>
    </source>
</evidence>
<dbReference type="Gene3D" id="3.30.565.10">
    <property type="entry name" value="Histidine kinase-like ATPase, C-terminal domain"/>
    <property type="match status" value="1"/>
</dbReference>
<dbReference type="PANTHER" id="PTHR42878:SF7">
    <property type="entry name" value="SENSOR HISTIDINE KINASE GLRK"/>
    <property type="match status" value="1"/>
</dbReference>
<dbReference type="InterPro" id="IPR000014">
    <property type="entry name" value="PAS"/>
</dbReference>
<organism evidence="18 19">
    <name type="scientific">Sulfurivirga caldicuralii</name>
    <dbReference type="NCBI Taxonomy" id="364032"/>
    <lineage>
        <taxon>Bacteria</taxon>
        <taxon>Pseudomonadati</taxon>
        <taxon>Pseudomonadota</taxon>
        <taxon>Gammaproteobacteria</taxon>
        <taxon>Thiotrichales</taxon>
        <taxon>Piscirickettsiaceae</taxon>
        <taxon>Sulfurivirga</taxon>
    </lineage>
</organism>
<evidence type="ECO:0000256" key="2">
    <source>
        <dbReference type="ARBA" id="ARBA00004651"/>
    </source>
</evidence>
<dbReference type="OrthoDB" id="1931120at2"/>
<dbReference type="Gene3D" id="3.30.450.20">
    <property type="entry name" value="PAS domain"/>
    <property type="match status" value="1"/>
</dbReference>
<gene>
    <name evidence="18" type="ORF">SAMN05443662_0176</name>
</gene>
<reference evidence="19" key="1">
    <citation type="submission" date="2016-11" db="EMBL/GenBank/DDBJ databases">
        <authorList>
            <person name="Varghese N."/>
            <person name="Submissions S."/>
        </authorList>
    </citation>
    <scope>NUCLEOTIDE SEQUENCE [LARGE SCALE GENOMIC DNA]</scope>
    <source>
        <strain evidence="19">DSM 17737</strain>
    </source>
</reference>
<feature type="transmembrane region" description="Helical" evidence="14">
    <location>
        <begin position="12"/>
        <end position="33"/>
    </location>
</feature>
<keyword evidence="19" id="KW-1185">Reference proteome</keyword>
<dbReference type="InterPro" id="IPR036097">
    <property type="entry name" value="HisK_dim/P_sf"/>
</dbReference>
<evidence type="ECO:0000256" key="13">
    <source>
        <dbReference type="ARBA" id="ARBA00023136"/>
    </source>
</evidence>
<evidence type="ECO:0000256" key="5">
    <source>
        <dbReference type="ARBA" id="ARBA00022553"/>
    </source>
</evidence>
<evidence type="ECO:0000256" key="3">
    <source>
        <dbReference type="ARBA" id="ARBA00012438"/>
    </source>
</evidence>
<dbReference type="InterPro" id="IPR035965">
    <property type="entry name" value="PAS-like_dom_sf"/>
</dbReference>
<dbReference type="SMART" id="SM00387">
    <property type="entry name" value="HATPase_c"/>
    <property type="match status" value="1"/>
</dbReference>